<feature type="transmembrane region" description="Helical" evidence="6">
    <location>
        <begin position="256"/>
        <end position="283"/>
    </location>
</feature>
<gene>
    <name evidence="7" type="ORF">GF339_17940</name>
</gene>
<keyword evidence="4 6" id="KW-1133">Transmembrane helix</keyword>
<feature type="transmembrane region" description="Helical" evidence="6">
    <location>
        <begin position="216"/>
        <end position="235"/>
    </location>
</feature>
<dbReference type="PANTHER" id="PTHR32196">
    <property type="entry name" value="ABC TRANSPORTER PERMEASE PROTEIN YPHD-RELATED-RELATED"/>
    <property type="match status" value="1"/>
</dbReference>
<evidence type="ECO:0000256" key="1">
    <source>
        <dbReference type="ARBA" id="ARBA00004651"/>
    </source>
</evidence>
<dbReference type="GO" id="GO:0005886">
    <property type="term" value="C:plasma membrane"/>
    <property type="evidence" value="ECO:0007669"/>
    <property type="project" value="UniProtKB-SubCell"/>
</dbReference>
<name>A0A9D5JYF6_9BACT</name>
<evidence type="ECO:0000313" key="8">
    <source>
        <dbReference type="Proteomes" id="UP000649604"/>
    </source>
</evidence>
<comment type="subcellular location">
    <subcellularLocation>
        <location evidence="1">Cell membrane</location>
        <topology evidence="1">Multi-pass membrane protein</topology>
    </subcellularLocation>
</comment>
<sequence>MEKKSTFNFLLLREIGVIAGTIILFVIFAVINGDRWISIRLLRPLLHTASLLGVMVVGQALLIISGEFDLSVGSVFGLAGVSFIALSGSIGVIPAFLVVMVIAGVAGFLNGLITLRGGVPSLITTLGSLFIYRGLVYFTTAGFPVTLPRGAAAHPVIRAFGGRFLQLNNSLIWCLLLTLAFSFILQYTVYGNRVFGAGGDPRSAWAQGVKVNRVKWTSFIICSMLAAFAGVLAVTEMKMGSPTLGQQMELQTIASSVIGGIMLTGGIGSIWGGVLGALMLSMISSGLILMGAPAYWFITFVGIVLILGVMGNNALMASIRRRFYR</sequence>
<feature type="transmembrane region" description="Helical" evidence="6">
    <location>
        <begin position="70"/>
        <end position="88"/>
    </location>
</feature>
<comment type="caution">
    <text evidence="7">The sequence shown here is derived from an EMBL/GenBank/DDBJ whole genome shotgun (WGS) entry which is preliminary data.</text>
</comment>
<dbReference type="EMBL" id="WJJP01000588">
    <property type="protein sequence ID" value="MBD3326470.1"/>
    <property type="molecule type" value="Genomic_DNA"/>
</dbReference>
<feature type="transmembrane region" description="Helical" evidence="6">
    <location>
        <begin position="171"/>
        <end position="190"/>
    </location>
</feature>
<reference evidence="7" key="1">
    <citation type="submission" date="2019-11" db="EMBL/GenBank/DDBJ databases">
        <title>Microbial mats filling the niche in hypersaline microbial mats.</title>
        <authorList>
            <person name="Wong H.L."/>
            <person name="Macleod F.I."/>
            <person name="White R.A. III"/>
            <person name="Burns B.P."/>
        </authorList>
    </citation>
    <scope>NUCLEOTIDE SEQUENCE</scope>
    <source>
        <strain evidence="7">Rbin_158</strain>
    </source>
</reference>
<evidence type="ECO:0000256" key="6">
    <source>
        <dbReference type="SAM" id="Phobius"/>
    </source>
</evidence>
<keyword evidence="5 6" id="KW-0472">Membrane</keyword>
<protein>
    <submittedName>
        <fullName evidence="7">ABC transporter permease</fullName>
    </submittedName>
</protein>
<keyword evidence="2" id="KW-1003">Cell membrane</keyword>
<evidence type="ECO:0000256" key="3">
    <source>
        <dbReference type="ARBA" id="ARBA00022692"/>
    </source>
</evidence>
<feature type="transmembrane region" description="Helical" evidence="6">
    <location>
        <begin position="15"/>
        <end position="33"/>
    </location>
</feature>
<feature type="transmembrane region" description="Helical" evidence="6">
    <location>
        <begin position="95"/>
        <end position="118"/>
    </location>
</feature>
<feature type="transmembrane region" description="Helical" evidence="6">
    <location>
        <begin position="130"/>
        <end position="150"/>
    </location>
</feature>
<proteinExistence type="predicted"/>
<dbReference type="Pfam" id="PF02653">
    <property type="entry name" value="BPD_transp_2"/>
    <property type="match status" value="1"/>
</dbReference>
<dbReference type="Proteomes" id="UP000649604">
    <property type="component" value="Unassembled WGS sequence"/>
</dbReference>
<evidence type="ECO:0000256" key="4">
    <source>
        <dbReference type="ARBA" id="ARBA00022989"/>
    </source>
</evidence>
<evidence type="ECO:0000256" key="5">
    <source>
        <dbReference type="ARBA" id="ARBA00023136"/>
    </source>
</evidence>
<accession>A0A9D5JYF6</accession>
<organism evidence="7 8">
    <name type="scientific">candidate division KSB3 bacterium</name>
    <dbReference type="NCBI Taxonomy" id="2044937"/>
    <lineage>
        <taxon>Bacteria</taxon>
        <taxon>candidate division KSB3</taxon>
    </lineage>
</organism>
<evidence type="ECO:0000256" key="2">
    <source>
        <dbReference type="ARBA" id="ARBA00022475"/>
    </source>
</evidence>
<feature type="transmembrane region" description="Helical" evidence="6">
    <location>
        <begin position="295"/>
        <end position="315"/>
    </location>
</feature>
<dbReference type="CDD" id="cd06579">
    <property type="entry name" value="TM_PBP1_transp_AraH_like"/>
    <property type="match status" value="1"/>
</dbReference>
<evidence type="ECO:0000313" key="7">
    <source>
        <dbReference type="EMBL" id="MBD3326470.1"/>
    </source>
</evidence>
<feature type="transmembrane region" description="Helical" evidence="6">
    <location>
        <begin position="45"/>
        <end position="64"/>
    </location>
</feature>
<keyword evidence="3 6" id="KW-0812">Transmembrane</keyword>
<dbReference type="InterPro" id="IPR001851">
    <property type="entry name" value="ABC_transp_permease"/>
</dbReference>
<dbReference type="AlphaFoldDB" id="A0A9D5JYF6"/>
<dbReference type="GO" id="GO:0022857">
    <property type="term" value="F:transmembrane transporter activity"/>
    <property type="evidence" value="ECO:0007669"/>
    <property type="project" value="InterPro"/>
</dbReference>